<gene>
    <name evidence="2" type="ORF">AUL39_02505</name>
</gene>
<organism evidence="2 3">
    <name type="scientific">Tractidigestivibacter scatoligenes</name>
    <name type="common">Olsenella scatoligenes</name>
    <dbReference type="NCBI Taxonomy" id="1299998"/>
    <lineage>
        <taxon>Bacteria</taxon>
        <taxon>Bacillati</taxon>
        <taxon>Actinomycetota</taxon>
        <taxon>Coriobacteriia</taxon>
        <taxon>Coriobacteriales</taxon>
        <taxon>Atopobiaceae</taxon>
        <taxon>Tractidigestivibacter</taxon>
    </lineage>
</organism>
<dbReference type="InterPro" id="IPR022742">
    <property type="entry name" value="Hydrolase_4"/>
</dbReference>
<dbReference type="InterPro" id="IPR051044">
    <property type="entry name" value="MAG_DAG_Lipase"/>
</dbReference>
<dbReference type="InterPro" id="IPR029058">
    <property type="entry name" value="AB_hydrolase_fold"/>
</dbReference>
<evidence type="ECO:0000313" key="3">
    <source>
        <dbReference type="Proteomes" id="UP000054078"/>
    </source>
</evidence>
<name>A0A100YWZ0_TRASO</name>
<dbReference type="PANTHER" id="PTHR11614">
    <property type="entry name" value="PHOSPHOLIPASE-RELATED"/>
    <property type="match status" value="1"/>
</dbReference>
<evidence type="ECO:0000259" key="1">
    <source>
        <dbReference type="Pfam" id="PF12146"/>
    </source>
</evidence>
<dbReference type="AlphaFoldDB" id="A0A100YWZ0"/>
<dbReference type="RefSeq" id="WP_059053277.1">
    <property type="nucleotide sequence ID" value="NZ_LOJF01000001.1"/>
</dbReference>
<dbReference type="EMBL" id="LOJF01000001">
    <property type="protein sequence ID" value="KUH59221.1"/>
    <property type="molecule type" value="Genomic_DNA"/>
</dbReference>
<dbReference type="OrthoDB" id="9806902at2"/>
<keyword evidence="3" id="KW-1185">Reference proteome</keyword>
<dbReference type="Proteomes" id="UP000054078">
    <property type="component" value="Unassembled WGS sequence"/>
</dbReference>
<accession>A0A100YWZ0</accession>
<sequence length="336" mass="35704">MSTEVTLERFTFPSTDGTSTISACAWWPAGMAPSQSTERPAPHGVVQLVHGMAEHIDRYDAFARFLASHGFLVVGHDQIGHGRSCSPEHWGELPVGSGAQALVEDIDVLRGMTQQRIATGTPYIVFGHSMGSFEVRSYIAHHGEGLAGAIICGTGFLPAATSKAALAITWFESFFKGAGYHSSFVDSMGAGGYGKAIPNARTNLDWLSYNRKNVDDYIADPSCGFMFSVGAYHEVAVLTSEVNSPACAASVPHDLPLLYIGGAEDPVGNNGEGVEKAAALARGAGSTDVTVKIYPRMRHEILNETGHEQVFADVLAWVEKHVAQAPAPQATASQEA</sequence>
<dbReference type="SUPFAM" id="SSF53474">
    <property type="entry name" value="alpha/beta-Hydrolases"/>
    <property type="match status" value="1"/>
</dbReference>
<feature type="domain" description="Serine aminopeptidase S33" evidence="1">
    <location>
        <begin position="41"/>
        <end position="305"/>
    </location>
</feature>
<evidence type="ECO:0000313" key="2">
    <source>
        <dbReference type="EMBL" id="KUH59221.1"/>
    </source>
</evidence>
<dbReference type="Gene3D" id="3.40.50.1820">
    <property type="entry name" value="alpha/beta hydrolase"/>
    <property type="match status" value="1"/>
</dbReference>
<dbReference type="STRING" id="1299998.AUL39_02505"/>
<reference evidence="2 3" key="1">
    <citation type="submission" date="2015-12" db="EMBL/GenBank/DDBJ databases">
        <title>Draft Genome Sequence of Olsenella scatoligenes SK9K4T; a Producer of 3-Methylindole- (skatole) and 4-Methylphenol- (p-cresol) Isolated from Pig Feces.</title>
        <authorList>
            <person name="Li X."/>
            <person name="Borg B."/>
            <person name="Canibe N."/>
        </authorList>
    </citation>
    <scope>NUCLEOTIDE SEQUENCE [LARGE SCALE GENOMIC DNA]</scope>
    <source>
        <strain evidence="2 3">SK9K4</strain>
    </source>
</reference>
<proteinExistence type="predicted"/>
<comment type="caution">
    <text evidence="2">The sequence shown here is derived from an EMBL/GenBank/DDBJ whole genome shotgun (WGS) entry which is preliminary data.</text>
</comment>
<dbReference type="Pfam" id="PF12146">
    <property type="entry name" value="Hydrolase_4"/>
    <property type="match status" value="1"/>
</dbReference>
<protein>
    <recommendedName>
        <fullName evidence="1">Serine aminopeptidase S33 domain-containing protein</fullName>
    </recommendedName>
</protein>